<dbReference type="VEuPathDB" id="FungiDB:PV09_05322"/>
<protein>
    <submittedName>
        <fullName evidence="2">Uncharacterized protein</fullName>
    </submittedName>
</protein>
<evidence type="ECO:0000313" key="2">
    <source>
        <dbReference type="EMBL" id="KIW03567.1"/>
    </source>
</evidence>
<dbReference type="RefSeq" id="XP_016213436.1">
    <property type="nucleotide sequence ID" value="XM_016358817.1"/>
</dbReference>
<dbReference type="Proteomes" id="UP000053259">
    <property type="component" value="Unassembled WGS sequence"/>
</dbReference>
<dbReference type="GeneID" id="27313295"/>
<proteinExistence type="predicted"/>
<feature type="region of interest" description="Disordered" evidence="1">
    <location>
        <begin position="42"/>
        <end position="69"/>
    </location>
</feature>
<feature type="region of interest" description="Disordered" evidence="1">
    <location>
        <begin position="104"/>
        <end position="158"/>
    </location>
</feature>
<sequence length="180" mass="19716">MQYRLVRDGAITFDANDDTAWAFCLHAFLRFSSSSSFLPCPSTVSPSSSRITPDGRTDRGRGRTFQTADVGLGIGDGGVHKSVVPRRRRRDAAAAAAAAVSASCMVSRRPSRRRSDEGPRPSMGTGAGPARRGQMAARRHGKEEEKRQWRSARSSTGSPLHTKLLPIFLLPSFFFRPRRA</sequence>
<keyword evidence="3" id="KW-1185">Reference proteome</keyword>
<name>A0A0D1YSI2_9PEZI</name>
<reference evidence="2 3" key="1">
    <citation type="submission" date="2015-01" db="EMBL/GenBank/DDBJ databases">
        <title>The Genome Sequence of Ochroconis gallopava CBS43764.</title>
        <authorList>
            <consortium name="The Broad Institute Genomics Platform"/>
            <person name="Cuomo C."/>
            <person name="de Hoog S."/>
            <person name="Gorbushina A."/>
            <person name="Stielow B."/>
            <person name="Teixiera M."/>
            <person name="Abouelleil A."/>
            <person name="Chapman S.B."/>
            <person name="Priest M."/>
            <person name="Young S.K."/>
            <person name="Wortman J."/>
            <person name="Nusbaum C."/>
            <person name="Birren B."/>
        </authorList>
    </citation>
    <scope>NUCLEOTIDE SEQUENCE [LARGE SCALE GENOMIC DNA]</scope>
    <source>
        <strain evidence="2 3">CBS 43764</strain>
    </source>
</reference>
<feature type="compositionally biased region" description="Polar residues" evidence="1">
    <location>
        <begin position="42"/>
        <end position="51"/>
    </location>
</feature>
<gene>
    <name evidence="2" type="ORF">PV09_05322</name>
</gene>
<accession>A0A0D1YSI2</accession>
<evidence type="ECO:0000256" key="1">
    <source>
        <dbReference type="SAM" id="MobiDB-lite"/>
    </source>
</evidence>
<dbReference type="EMBL" id="KN847544">
    <property type="protein sequence ID" value="KIW03567.1"/>
    <property type="molecule type" value="Genomic_DNA"/>
</dbReference>
<evidence type="ECO:0000313" key="3">
    <source>
        <dbReference type="Proteomes" id="UP000053259"/>
    </source>
</evidence>
<dbReference type="AlphaFoldDB" id="A0A0D1YSI2"/>
<organism evidence="2 3">
    <name type="scientific">Verruconis gallopava</name>
    <dbReference type="NCBI Taxonomy" id="253628"/>
    <lineage>
        <taxon>Eukaryota</taxon>
        <taxon>Fungi</taxon>
        <taxon>Dikarya</taxon>
        <taxon>Ascomycota</taxon>
        <taxon>Pezizomycotina</taxon>
        <taxon>Dothideomycetes</taxon>
        <taxon>Pleosporomycetidae</taxon>
        <taxon>Venturiales</taxon>
        <taxon>Sympoventuriaceae</taxon>
        <taxon>Verruconis</taxon>
    </lineage>
</organism>
<dbReference type="HOGENOM" id="CLU_1497349_0_0_1"/>
<dbReference type="InParanoid" id="A0A0D1YSI2"/>